<dbReference type="Pfam" id="PF07690">
    <property type="entry name" value="MFS_1"/>
    <property type="match status" value="1"/>
</dbReference>
<comment type="caution">
    <text evidence="10">The sequence shown here is derived from an EMBL/GenBank/DDBJ whole genome shotgun (WGS) entry which is preliminary data.</text>
</comment>
<organism evidence="10 11">
    <name type="scientific">Cristinia sonorae</name>
    <dbReference type="NCBI Taxonomy" id="1940300"/>
    <lineage>
        <taxon>Eukaryota</taxon>
        <taxon>Fungi</taxon>
        <taxon>Dikarya</taxon>
        <taxon>Basidiomycota</taxon>
        <taxon>Agaricomycotina</taxon>
        <taxon>Agaricomycetes</taxon>
        <taxon>Agaricomycetidae</taxon>
        <taxon>Agaricales</taxon>
        <taxon>Pleurotineae</taxon>
        <taxon>Stephanosporaceae</taxon>
        <taxon>Cristinia</taxon>
    </lineage>
</organism>
<feature type="transmembrane region" description="Helical" evidence="8">
    <location>
        <begin position="79"/>
        <end position="99"/>
    </location>
</feature>
<dbReference type="InterPro" id="IPR036259">
    <property type="entry name" value="MFS_trans_sf"/>
</dbReference>
<feature type="transmembrane region" description="Helical" evidence="8">
    <location>
        <begin position="400"/>
        <end position="426"/>
    </location>
</feature>
<dbReference type="CDD" id="cd17325">
    <property type="entry name" value="MFS_MdtG_SLC18_like"/>
    <property type="match status" value="1"/>
</dbReference>
<evidence type="ECO:0000256" key="7">
    <source>
        <dbReference type="SAM" id="MobiDB-lite"/>
    </source>
</evidence>
<dbReference type="AlphaFoldDB" id="A0A8K0UGY9"/>
<sequence length="511" mass="55315">MLESNHVNDSLPANQQLTQAVNRTTPRLPWGFKWRSSVWFVTSVVTLGVTTDLLVYSMLIPVFPFQLQKLGYTRVSGLVGWLLFAYSGGLIGATPPVAIISERYMNRQHPLLLGQLVLIGSQILLMEAPKYWVMILARIIQGISSAVIWVVGLALLCDTVPESRIATQLGIAMSGVSLGFLVGPPVGGALYSAFGYRAPFIFGIIVTFIDFVGRLLIIERMDAALYQLAISDIQTEGAVRAVEVTTENEDLATTGAVTNAPVADLSGNSESSPQEQVSKTATGPASARPSSVRSPITVIGVLRLLMRSPRALMAMFNAMAFGTIYTMQEPTLAVHLQDVWNLSSGKVGVVYIASVVPALISGPFTGWWTDKWGPEWITVICVILFIPWIVTTIIEKSLSLFVTAYALQSLFLSGIIAPLTAELAAVARGHEGLGYGHVYGAFNFFYGAGSALGPIIGGQLYDHIHRGWMAICLVSVGIAALCVLLSIIYVGDKPLVRRMFERQDTSEIEMS</sequence>
<evidence type="ECO:0000256" key="3">
    <source>
        <dbReference type="ARBA" id="ARBA00022448"/>
    </source>
</evidence>
<dbReference type="GO" id="GO:0022857">
    <property type="term" value="F:transmembrane transporter activity"/>
    <property type="evidence" value="ECO:0007669"/>
    <property type="project" value="InterPro"/>
</dbReference>
<keyword evidence="5 8" id="KW-1133">Transmembrane helix</keyword>
<keyword evidence="4 8" id="KW-0812">Transmembrane</keyword>
<dbReference type="InterPro" id="IPR050930">
    <property type="entry name" value="MFS_Vesicular_Transporter"/>
</dbReference>
<feature type="transmembrane region" description="Helical" evidence="8">
    <location>
        <begin position="37"/>
        <end position="59"/>
    </location>
</feature>
<dbReference type="PRINTS" id="PR01035">
    <property type="entry name" value="TCRTETA"/>
</dbReference>
<evidence type="ECO:0000259" key="9">
    <source>
        <dbReference type="PROSITE" id="PS50850"/>
    </source>
</evidence>
<keyword evidence="11" id="KW-1185">Reference proteome</keyword>
<feature type="transmembrane region" description="Helical" evidence="8">
    <location>
        <begin position="135"/>
        <end position="157"/>
    </location>
</feature>
<dbReference type="InterPro" id="IPR011701">
    <property type="entry name" value="MFS"/>
</dbReference>
<gene>
    <name evidence="10" type="ORF">BXZ70DRAFT_994756</name>
</gene>
<dbReference type="OrthoDB" id="440553at2759"/>
<comment type="subcellular location">
    <subcellularLocation>
        <location evidence="1">Membrane</location>
        <topology evidence="1">Multi-pass membrane protein</topology>
    </subcellularLocation>
</comment>
<evidence type="ECO:0000256" key="6">
    <source>
        <dbReference type="ARBA" id="ARBA00023136"/>
    </source>
</evidence>
<dbReference type="EMBL" id="JAEVFJ010000042">
    <property type="protein sequence ID" value="KAH8086605.1"/>
    <property type="molecule type" value="Genomic_DNA"/>
</dbReference>
<dbReference type="Gene3D" id="1.20.1250.20">
    <property type="entry name" value="MFS general substrate transporter like domains"/>
    <property type="match status" value="2"/>
</dbReference>
<evidence type="ECO:0000313" key="11">
    <source>
        <dbReference type="Proteomes" id="UP000813824"/>
    </source>
</evidence>
<feature type="transmembrane region" description="Helical" evidence="8">
    <location>
        <begin position="311"/>
        <end position="328"/>
    </location>
</feature>
<evidence type="ECO:0000256" key="5">
    <source>
        <dbReference type="ARBA" id="ARBA00022989"/>
    </source>
</evidence>
<feature type="compositionally biased region" description="Polar residues" evidence="7">
    <location>
        <begin position="266"/>
        <end position="283"/>
    </location>
</feature>
<proteinExistence type="inferred from homology"/>
<feature type="transmembrane region" description="Helical" evidence="8">
    <location>
        <begin position="467"/>
        <end position="490"/>
    </location>
</feature>
<reference evidence="10" key="1">
    <citation type="journal article" date="2021" name="New Phytol.">
        <title>Evolutionary innovations through gain and loss of genes in the ectomycorrhizal Boletales.</title>
        <authorList>
            <person name="Wu G."/>
            <person name="Miyauchi S."/>
            <person name="Morin E."/>
            <person name="Kuo A."/>
            <person name="Drula E."/>
            <person name="Varga T."/>
            <person name="Kohler A."/>
            <person name="Feng B."/>
            <person name="Cao Y."/>
            <person name="Lipzen A."/>
            <person name="Daum C."/>
            <person name="Hundley H."/>
            <person name="Pangilinan J."/>
            <person name="Johnson J."/>
            <person name="Barry K."/>
            <person name="LaButti K."/>
            <person name="Ng V."/>
            <person name="Ahrendt S."/>
            <person name="Min B."/>
            <person name="Choi I.G."/>
            <person name="Park H."/>
            <person name="Plett J.M."/>
            <person name="Magnuson J."/>
            <person name="Spatafora J.W."/>
            <person name="Nagy L.G."/>
            <person name="Henrissat B."/>
            <person name="Grigoriev I.V."/>
            <person name="Yang Z.L."/>
            <person name="Xu J."/>
            <person name="Martin F.M."/>
        </authorList>
    </citation>
    <scope>NUCLEOTIDE SEQUENCE</scope>
    <source>
        <strain evidence="10">KKN 215</strain>
    </source>
</reference>
<feature type="transmembrane region" description="Helical" evidence="8">
    <location>
        <begin position="376"/>
        <end position="394"/>
    </location>
</feature>
<dbReference type="GO" id="GO:0016020">
    <property type="term" value="C:membrane"/>
    <property type="evidence" value="ECO:0007669"/>
    <property type="project" value="UniProtKB-SubCell"/>
</dbReference>
<name>A0A8K0UGY9_9AGAR</name>
<keyword evidence="3" id="KW-0813">Transport</keyword>
<evidence type="ECO:0000256" key="8">
    <source>
        <dbReference type="SAM" id="Phobius"/>
    </source>
</evidence>
<dbReference type="PANTHER" id="PTHR23506:SF23">
    <property type="entry name" value="GH10249P"/>
    <property type="match status" value="1"/>
</dbReference>
<feature type="domain" description="Major facilitator superfamily (MFS) profile" evidence="9">
    <location>
        <begin position="41"/>
        <end position="494"/>
    </location>
</feature>
<feature type="transmembrane region" description="Helical" evidence="8">
    <location>
        <begin position="438"/>
        <end position="461"/>
    </location>
</feature>
<evidence type="ECO:0000256" key="2">
    <source>
        <dbReference type="ARBA" id="ARBA00006829"/>
    </source>
</evidence>
<protein>
    <submittedName>
        <fullName evidence="10">MFS general substrate transporter</fullName>
    </submittedName>
</protein>
<evidence type="ECO:0000256" key="4">
    <source>
        <dbReference type="ARBA" id="ARBA00022692"/>
    </source>
</evidence>
<dbReference type="InterPro" id="IPR020846">
    <property type="entry name" value="MFS_dom"/>
</dbReference>
<feature type="transmembrane region" description="Helical" evidence="8">
    <location>
        <begin position="348"/>
        <end position="369"/>
    </location>
</feature>
<evidence type="ECO:0000313" key="10">
    <source>
        <dbReference type="EMBL" id="KAH8086605.1"/>
    </source>
</evidence>
<feature type="transmembrane region" description="Helical" evidence="8">
    <location>
        <begin position="169"/>
        <end position="194"/>
    </location>
</feature>
<dbReference type="SUPFAM" id="SSF103473">
    <property type="entry name" value="MFS general substrate transporter"/>
    <property type="match status" value="1"/>
</dbReference>
<dbReference type="Proteomes" id="UP000813824">
    <property type="component" value="Unassembled WGS sequence"/>
</dbReference>
<comment type="similarity">
    <text evidence="2">Belongs to the major facilitator superfamily. Vesicular transporter family.</text>
</comment>
<feature type="region of interest" description="Disordered" evidence="7">
    <location>
        <begin position="261"/>
        <end position="291"/>
    </location>
</feature>
<feature type="transmembrane region" description="Helical" evidence="8">
    <location>
        <begin position="200"/>
        <end position="217"/>
    </location>
</feature>
<dbReference type="InterPro" id="IPR001958">
    <property type="entry name" value="Tet-R_TetA/multi-R_MdtG-like"/>
</dbReference>
<dbReference type="PANTHER" id="PTHR23506">
    <property type="entry name" value="GH10249P"/>
    <property type="match status" value="1"/>
</dbReference>
<evidence type="ECO:0000256" key="1">
    <source>
        <dbReference type="ARBA" id="ARBA00004141"/>
    </source>
</evidence>
<keyword evidence="6 8" id="KW-0472">Membrane</keyword>
<dbReference type="PROSITE" id="PS50850">
    <property type="entry name" value="MFS"/>
    <property type="match status" value="1"/>
</dbReference>
<accession>A0A8K0UGY9</accession>